<sequence>MLLEMSMDYITSLLFLCPIMFLASFVDAISGGGGLLSLPAYLFTGMPVHNAYACNKLCCNISTAMSAGRYLKNNLIDKKAAFFVGAVTFCCSVLASKIVLWMPDRALSLMLLGSMPFVAILILVNKKYPKEDHSDEVTGNRKIGFWIFTGIAMGAYDGMLGPGSGTLAIIIYTKLLKYDLTRASGNAKVAVFSSTLAGTISYLLAGKILWNYALPVAICGVLGGYAGSGMAIRKGARFIRPMMLVIAAVLIVKLIFEML</sequence>
<evidence type="ECO:0000256" key="1">
    <source>
        <dbReference type="ARBA" id="ARBA00004651"/>
    </source>
</evidence>
<evidence type="ECO:0000256" key="5">
    <source>
        <dbReference type="ARBA" id="ARBA00022692"/>
    </source>
</evidence>
<keyword evidence="7 8" id="KW-0472">Membrane</keyword>
<dbReference type="PANTHER" id="PTHR30269">
    <property type="entry name" value="TRANSMEMBRANE PROTEIN YFCA"/>
    <property type="match status" value="1"/>
</dbReference>
<comment type="subcellular location">
    <subcellularLocation>
        <location evidence="1 8">Cell membrane</location>
        <topology evidence="1 8">Multi-pass membrane protein</topology>
    </subcellularLocation>
</comment>
<feature type="transmembrane region" description="Helical" evidence="8">
    <location>
        <begin position="185"/>
        <end position="205"/>
    </location>
</feature>
<dbReference type="Proteomes" id="UP000016491">
    <property type="component" value="Unassembled WGS sequence"/>
</dbReference>
<dbReference type="GO" id="GO:0005886">
    <property type="term" value="C:plasma membrane"/>
    <property type="evidence" value="ECO:0007669"/>
    <property type="project" value="UniProtKB-SubCell"/>
</dbReference>
<dbReference type="AlphaFoldDB" id="A0ABC9U0X3"/>
<evidence type="ECO:0000313" key="10">
    <source>
        <dbReference type="Proteomes" id="UP000016491"/>
    </source>
</evidence>
<protein>
    <recommendedName>
        <fullName evidence="8">Probable membrane transporter protein</fullName>
    </recommendedName>
</protein>
<name>A0ABC9U0X3_CLOSY</name>
<keyword evidence="5 8" id="KW-0812">Transmembrane</keyword>
<dbReference type="InterPro" id="IPR052017">
    <property type="entry name" value="TSUP"/>
</dbReference>
<dbReference type="PANTHER" id="PTHR30269:SF0">
    <property type="entry name" value="MEMBRANE TRANSPORTER PROTEIN YFCA-RELATED"/>
    <property type="match status" value="1"/>
</dbReference>
<comment type="caution">
    <text evidence="9">The sequence shown here is derived from an EMBL/GenBank/DDBJ whole genome shotgun (WGS) entry which is preliminary data.</text>
</comment>
<feature type="transmembrane region" description="Helical" evidence="8">
    <location>
        <begin position="80"/>
        <end position="100"/>
    </location>
</feature>
<evidence type="ECO:0000256" key="6">
    <source>
        <dbReference type="ARBA" id="ARBA00022989"/>
    </source>
</evidence>
<comment type="similarity">
    <text evidence="2 8">Belongs to the 4-toluene sulfonate uptake permease (TSUP) (TC 2.A.102) family.</text>
</comment>
<dbReference type="InterPro" id="IPR002781">
    <property type="entry name" value="TM_pro_TauE-like"/>
</dbReference>
<evidence type="ECO:0000256" key="2">
    <source>
        <dbReference type="ARBA" id="ARBA00009142"/>
    </source>
</evidence>
<feature type="transmembrane region" description="Helical" evidence="8">
    <location>
        <begin position="145"/>
        <end position="173"/>
    </location>
</feature>
<proteinExistence type="inferred from homology"/>
<dbReference type="Pfam" id="PF01925">
    <property type="entry name" value="TauE"/>
    <property type="match status" value="1"/>
</dbReference>
<accession>A0ABC9U0X3</accession>
<keyword evidence="6 8" id="KW-1133">Transmembrane helix</keyword>
<evidence type="ECO:0000256" key="7">
    <source>
        <dbReference type="ARBA" id="ARBA00023136"/>
    </source>
</evidence>
<feature type="transmembrane region" description="Helical" evidence="8">
    <location>
        <begin position="212"/>
        <end position="232"/>
    </location>
</feature>
<evidence type="ECO:0000256" key="8">
    <source>
        <dbReference type="RuleBase" id="RU363041"/>
    </source>
</evidence>
<evidence type="ECO:0000313" key="9">
    <source>
        <dbReference type="EMBL" id="ERI78949.1"/>
    </source>
</evidence>
<feature type="transmembrane region" description="Helical" evidence="8">
    <location>
        <begin position="106"/>
        <end position="124"/>
    </location>
</feature>
<evidence type="ECO:0000256" key="4">
    <source>
        <dbReference type="ARBA" id="ARBA00022475"/>
    </source>
</evidence>
<gene>
    <name evidence="9" type="ORF">CLOSYM_01215</name>
</gene>
<reference evidence="9 10" key="1">
    <citation type="submission" date="2013-07" db="EMBL/GenBank/DDBJ databases">
        <authorList>
            <person name="Weinstock G."/>
            <person name="Sodergren E."/>
            <person name="Wylie T."/>
            <person name="Fulton L."/>
            <person name="Fulton R."/>
            <person name="Fronick C."/>
            <person name="O'Laughlin M."/>
            <person name="Godfrey J."/>
            <person name="Miner T."/>
            <person name="Herter B."/>
            <person name="Appelbaum E."/>
            <person name="Cordes M."/>
            <person name="Lek S."/>
            <person name="Wollam A."/>
            <person name="Pepin K.H."/>
            <person name="Palsikar V.B."/>
            <person name="Mitreva M."/>
            <person name="Wilson R.K."/>
        </authorList>
    </citation>
    <scope>NUCLEOTIDE SEQUENCE [LARGE SCALE GENOMIC DNA]</scope>
    <source>
        <strain evidence="9 10">ATCC 14940</strain>
    </source>
</reference>
<evidence type="ECO:0000256" key="3">
    <source>
        <dbReference type="ARBA" id="ARBA00022448"/>
    </source>
</evidence>
<keyword evidence="3" id="KW-0813">Transport</keyword>
<dbReference type="EMBL" id="AWSU01000101">
    <property type="protein sequence ID" value="ERI78949.1"/>
    <property type="molecule type" value="Genomic_DNA"/>
</dbReference>
<organism evidence="9 10">
    <name type="scientific">[Clostridium] symbiosum ATCC 14940</name>
    <dbReference type="NCBI Taxonomy" id="411472"/>
    <lineage>
        <taxon>Bacteria</taxon>
        <taxon>Bacillati</taxon>
        <taxon>Bacillota</taxon>
        <taxon>Clostridia</taxon>
        <taxon>Lachnospirales</taxon>
        <taxon>Lachnospiraceae</taxon>
        <taxon>Otoolea</taxon>
    </lineage>
</organism>
<keyword evidence="4 8" id="KW-1003">Cell membrane</keyword>
<feature type="transmembrane region" description="Helical" evidence="8">
    <location>
        <begin position="238"/>
        <end position="256"/>
    </location>
</feature>